<dbReference type="InterPro" id="IPR019734">
    <property type="entry name" value="TPR_rpt"/>
</dbReference>
<dbReference type="EMBL" id="BAAFJT010000002">
    <property type="protein sequence ID" value="GAB0184247.1"/>
    <property type="molecule type" value="Genomic_DNA"/>
</dbReference>
<feature type="compositionally biased region" description="Acidic residues" evidence="7">
    <location>
        <begin position="1465"/>
        <end position="1482"/>
    </location>
</feature>
<protein>
    <recommendedName>
        <fullName evidence="2">ribonuclease H</fullName>
        <ecNumber evidence="2">3.1.26.4</ecNumber>
    </recommendedName>
</protein>
<reference evidence="9 10" key="1">
    <citation type="submission" date="2024-06" db="EMBL/GenBank/DDBJ databases">
        <title>The draft genome of Grus japonensis, version 3.</title>
        <authorList>
            <person name="Nabeshima K."/>
            <person name="Suzuki S."/>
            <person name="Onuma M."/>
        </authorList>
    </citation>
    <scope>NUCLEOTIDE SEQUENCE [LARGE SCALE GENOMIC DNA]</scope>
    <source>
        <strain evidence="9 10">451A</strain>
    </source>
</reference>
<comment type="caution">
    <text evidence="9">The sequence shown here is derived from an EMBL/GenBank/DDBJ whole genome shotgun (WGS) entry which is preliminary data.</text>
</comment>
<dbReference type="GO" id="GO:0005524">
    <property type="term" value="F:ATP binding"/>
    <property type="evidence" value="ECO:0007669"/>
    <property type="project" value="UniProtKB-KW"/>
</dbReference>
<dbReference type="Pfam" id="PF00580">
    <property type="entry name" value="UvrD-helicase"/>
    <property type="match status" value="1"/>
</dbReference>
<evidence type="ECO:0000256" key="5">
    <source>
        <dbReference type="ARBA" id="ARBA00022806"/>
    </source>
</evidence>
<feature type="region of interest" description="Disordered" evidence="7">
    <location>
        <begin position="1448"/>
        <end position="1486"/>
    </location>
</feature>
<dbReference type="Gene3D" id="1.25.40.10">
    <property type="entry name" value="Tetratricopeptide repeat domain"/>
    <property type="match status" value="1"/>
</dbReference>
<feature type="compositionally biased region" description="Basic and acidic residues" evidence="7">
    <location>
        <begin position="1036"/>
        <end position="1048"/>
    </location>
</feature>
<dbReference type="InterPro" id="IPR027417">
    <property type="entry name" value="P-loop_NTPase"/>
</dbReference>
<dbReference type="InterPro" id="IPR036770">
    <property type="entry name" value="Ankyrin_rpt-contain_sf"/>
</dbReference>
<gene>
    <name evidence="9" type="ORF">GRJ2_000890000</name>
</gene>
<dbReference type="SMART" id="SM00248">
    <property type="entry name" value="ANK"/>
    <property type="match status" value="4"/>
</dbReference>
<feature type="compositionally biased region" description="Polar residues" evidence="7">
    <location>
        <begin position="1085"/>
        <end position="1103"/>
    </location>
</feature>
<keyword evidence="6" id="KW-0067">ATP-binding</keyword>
<dbReference type="Gene3D" id="1.25.40.20">
    <property type="entry name" value="Ankyrin repeat-containing domain"/>
    <property type="match status" value="2"/>
</dbReference>
<dbReference type="SUPFAM" id="SSF52540">
    <property type="entry name" value="P-loop containing nucleoside triphosphate hydrolases"/>
    <property type="match status" value="1"/>
</dbReference>
<dbReference type="InterPro" id="IPR043128">
    <property type="entry name" value="Rev_trsase/Diguanyl_cyclase"/>
</dbReference>
<sequence length="3309" mass="377388">MAWHIGPTRVQGPSGHRCTVSLNYEGVEPISISGVTGGSQQLTLLEAEVSLTGNEWQKHPIVTGPEAPCILGIDYLRKGYFKDPKGYRWAFGIAALEAEEIEPLSSLPGLSEDPSVVGLLRVEEQQVPIATTTVHQRQYRANRDSLIPIHKLIRQLEGQGAISRTHSPFNSPIWPVRKSNGEWRLTVDYRGLNEVTPPMSAAVPDMLELQYELESKAAKWYATIDIANAFFSIPLAAECRPQFAFTWRGVQYTWNRLPQGWKHSPTICHGLIQTALEKGEAPEHLQYIDNIIVWGNSAEEVSEKGKKIIQILLQAGFAIKRSKVKGPVQEIQFLGISMDAMEHAQLMRQAGNQDFKNGNYSLAIRKYDQALHILGYLMQWVPCSRDIAVLHCNKSTALYNLGKWTEAVFSAYQSLHWDPEYVKAYYRAGHSLIMLSDSYEAISMFHKGLILLNASADRTQVADFVAGIFISVNDEQVFPPTFPPAYDYIFSARFDALTWQAVIERLAQKGKWRSCLLLLSEKKALPANLRVNQLSLKNLFETSELYGHGEKMQEVAELVKWLISIGAKVETIGVYTLHAVMRLCIRARKNHLFRWLLTQRPDLKDRINQQDRDGCTLLHIVASSSEYFQKRSQTDDVIMLLNFGVDPTVPDARSRYVIDILKKNKNFDAVKAVSNHIEKHTSSEKRTGRNESRAIADRDSLLDGMEQFVQFYKFDSGAHNKNVLKEDAVKRFLKLLSSVKEIPEGLVCNISHACANSFIKQLLEKQMWHKVLVLLTGKASGEEPSSGGLFKNCSLSDVDIGNVIQQCDRSDKQVHLIRCLIERGALPDGIGTSSEIPLQICLKKNYFELVYLLLTKGADPRNVSIAQGDTPLHVAVSICLNNRDGTGLNILNYLLDLFASRPSDFPYLNPNIQDENGNTVMHVVFQRGFSKQAKRITESLAKFDVNFNIKNKLGRDVRHRIKKNDPLLLAWNTAALEKKKYRQDIAGQSAKTSKPIPASEISQAKSAGHSSSGSSLKAPSGKAAHNDLKTSCSVQTKKDQLPKQETERINNPLTLQESLVQAITALIQQLTLGDTLRKDHPPVQKPSSAQTNLEEGRSESLQPCGSVAYPEGKGDDWEKKKGAGEFSVVLPDGEKEEPEEEKGKILDIEAYVQEFDNMTWEIECTPEMLKTLGSKAVPHYLKTKTIMTIKQLGNGEWTRGLQKPLKHLKADIQLYEAKLGKGARMLWELAIDFSPRCSESAEKIMETEQTKSLPEKSGRVYTEIIRIWAIVLDHCKLNRVLENICISYNRGLSCILRKKLKGINEGHQNHNVTTQKRVPRCYVEDPEAEKSKEHTIPEYFPPASAAELEYNIMKFHSFSTNMALNIINDVHSSVEYPFRVGELEYAVIDLNPKPMEPIILIGRSGTGKTTCCLYRLWKKFYSYWEKSTLANGPLLERQTWQQRQCSEVERDRLEKEESELKQDSDDSSEEQVSDEQDQDSEDEKVPVGTAGVEMNSCDDHEDGQMHSAEVSNRLEHLHQIFVTKNPVLCQEVQKNFIELSKSSKVTSHFKPLEPNVHKLQDIKDENFPLFVTSKQLLLLLDASMPDPFFPRNEDGSLKRIIVGWSPQEDMVVPNWQDEDEEGNVEAEHSDDEGPADAYCRESDPRTFVTYDVFANEIWPKMIKGKSPYNPALVWKEIKSFLKGSFEALSCFGGKLTEEQYKMLGRKRSPNFTEDRSEIYHLFCLYQQIRSQRGYFDEEDLLYNLSQRLSKLRELPWSIHEFYGDEIQDFTQAELALLMRCINDPNTMFLTGDTAQSIMKGVAFRFSDLRSLFHYASKNSMNKKQRVRKPKRIYQLYQNYRSHSGILRLAAGVVDLLQHYFPESFDRLPKDCGLFDGPKPTVLESCSVSDLAILLRGNKRKTQPIEFGAHQVVLVANETAKEKIPEELSLALVLTVYEAKGLEFDDVLLYNFFTDSEASKEWKIISSYAPDSDVQAGSKLLIEMPFEDATGMQKRTPFNVEMYKMLNGELKQLYTAITRARVNLWIFDEDSDKRAPAFKYFIKREFVQVVKADEKKDLDDSMFAKTSTPEEWIAQGDYYAKHQFWEVAAKCYQKGGAAEKSKLALAHDAVLKVHSKKSSPREKQMEYMSLAKTYLECGEPKLSLKCLFQSKEFRLCAELCKKLGKIKDAAVYYQKSQCYKEASECYEEIEEFDLAIKMYCQEELYEEAAKAVERYEEMLNTKGQMVSKLSCTANQLYLEAAAKYLSMNRTEEMMQVLSKLDIEDQLEFLKSRGCLRQTADLLKREGREEEAAKLMKQHGFPLEAANLTTIKEFRASCLLAAARASVTRCSESDLVDVEVILREALELCEQTEQKSGIAEAVFFQGALKGDFTKLSRAYCQFLSLNHAAGAVEALFALSHCSAPSQNILFMATRGLMALLSLVRALKKAATNAEKEMVKSCFAYFGIVPTGDSCQVSQNEAEPILKFLSDKPSLKERKTKGDFSVSTEEVKSALKQHLLSRLCSITHELLNKHYYPDICMKFIVGLNCEDKTCEDYHKPLMRHEAKTIFQCKMHLVAINGLLLEATHVFPKELLNQCKSFDDILTANKYASCKALLEMFFPNHFHLRILSENPKACKEILEFSTIISKPCRAVLKEYITFKFKNEGTAARRESTDLWLTAMQAFILSSGYPEEFEKLLFKEEDDYNKELNFALSKANNSPKSKGQGGKTKGIEGRHGMLLPDKNAENAGRTHLCFIRLLENSLEQFYVHKNPENCKRFFFRFMNVLVKKGTRYLIPSIGNTVMLLEFQYILCCAVLMRLSKNITLCFPKSYIALIHYWEFLFRSKDNNKELRDTFSIIQEYRPKDAYVAVQNFRFHLCYLAEVLCGVHGRFNVLLDAFEDPDRLTSGEAERTVVLCLVMLLNADQVQNSKYRSLLCHHFPQIKVMLKLMRKDSPSKVPERLLRVVELVNDATHIREIAVGLQELLTERDAEYLVDCRWKWDSAYTQGHPPIRGILYETINLDRFMTSLDKTEYADELEDELERVHCLEDQKDPLEVIALSKQQKQEQKASAQRQLRRVFHFVSLCMKWKRKACSKDETVAMEGEEFLSEIFKKADIDQTQCDLCGVRFIQSSETYFSRSENVEGDTSEAVTPTEISGEKKLHAEENSVSIASEAYIEHRNTDEHRNNNAAYKYYADFFRRKIDPIIYDGLEVVEAITERTYTQDHLAYKEGSNLCQRKIKENIKKISDAVEEIYERKAWAKAEEIITKHANKLVATIDEARKGLKKMDCHRIKEEGFVHDRDLENEVEDESTAFEELVCKKLSRKKGRYGK</sequence>
<dbReference type="InterPro" id="IPR002110">
    <property type="entry name" value="Ankyrin_rpt"/>
</dbReference>
<dbReference type="SUPFAM" id="SSF48452">
    <property type="entry name" value="TPR-like"/>
    <property type="match status" value="1"/>
</dbReference>
<proteinExistence type="inferred from homology"/>
<evidence type="ECO:0000256" key="7">
    <source>
        <dbReference type="SAM" id="MobiDB-lite"/>
    </source>
</evidence>
<feature type="domain" description="Reverse transcriptase" evidence="8">
    <location>
        <begin position="157"/>
        <end position="338"/>
    </location>
</feature>
<dbReference type="SUPFAM" id="SSF56672">
    <property type="entry name" value="DNA/RNA polymerases"/>
    <property type="match status" value="1"/>
</dbReference>
<evidence type="ECO:0000313" key="9">
    <source>
        <dbReference type="EMBL" id="GAB0184247.1"/>
    </source>
</evidence>
<dbReference type="Gene3D" id="3.40.50.300">
    <property type="entry name" value="P-loop containing nucleotide triphosphate hydrolases"/>
    <property type="match status" value="2"/>
</dbReference>
<keyword evidence="4" id="KW-0378">Hydrolase</keyword>
<dbReference type="SUPFAM" id="SSF48403">
    <property type="entry name" value="Ankyrin repeat"/>
    <property type="match status" value="2"/>
</dbReference>
<evidence type="ECO:0000259" key="8">
    <source>
        <dbReference type="PROSITE" id="PS50878"/>
    </source>
</evidence>
<keyword evidence="10" id="KW-1185">Reference proteome</keyword>
<dbReference type="PANTHER" id="PTHR21529:SF4">
    <property type="entry name" value="TPR AND ANKYRIN REPEAT-CONTAINING PROTEIN 1"/>
    <property type="match status" value="1"/>
</dbReference>
<evidence type="ECO:0000256" key="6">
    <source>
        <dbReference type="ARBA" id="ARBA00022840"/>
    </source>
</evidence>
<accession>A0ABC9WGS1</accession>
<dbReference type="SMART" id="SM00028">
    <property type="entry name" value="TPR"/>
    <property type="match status" value="4"/>
</dbReference>
<evidence type="ECO:0000256" key="3">
    <source>
        <dbReference type="ARBA" id="ARBA00022741"/>
    </source>
</evidence>
<evidence type="ECO:0000256" key="2">
    <source>
        <dbReference type="ARBA" id="ARBA00012180"/>
    </source>
</evidence>
<dbReference type="InterPro" id="IPR014016">
    <property type="entry name" value="UvrD-like_ATP-bd"/>
</dbReference>
<dbReference type="InterPro" id="IPR043502">
    <property type="entry name" value="DNA/RNA_pol_sf"/>
</dbReference>
<feature type="compositionally biased region" description="Basic and acidic residues" evidence="7">
    <location>
        <begin position="1448"/>
        <end position="1464"/>
    </location>
</feature>
<dbReference type="InterPro" id="IPR011990">
    <property type="entry name" value="TPR-like_helical_dom_sf"/>
</dbReference>
<feature type="region of interest" description="Disordered" evidence="7">
    <location>
        <begin position="986"/>
        <end position="1048"/>
    </location>
</feature>
<dbReference type="Pfam" id="PF00078">
    <property type="entry name" value="RVT_1"/>
    <property type="match status" value="1"/>
</dbReference>
<dbReference type="InterPro" id="IPR039904">
    <property type="entry name" value="TRANK1"/>
</dbReference>
<dbReference type="Proteomes" id="UP001623348">
    <property type="component" value="Unassembled WGS sequence"/>
</dbReference>
<evidence type="ECO:0000256" key="4">
    <source>
        <dbReference type="ARBA" id="ARBA00022801"/>
    </source>
</evidence>
<feature type="compositionally biased region" description="Low complexity" evidence="7">
    <location>
        <begin position="1002"/>
        <end position="1023"/>
    </location>
</feature>
<dbReference type="Gene3D" id="3.10.10.10">
    <property type="entry name" value="HIV Type 1 Reverse Transcriptase, subunit A, domain 1"/>
    <property type="match status" value="1"/>
</dbReference>
<evidence type="ECO:0000313" key="10">
    <source>
        <dbReference type="Proteomes" id="UP001623348"/>
    </source>
</evidence>
<dbReference type="InterPro" id="IPR000477">
    <property type="entry name" value="RT_dom"/>
</dbReference>
<evidence type="ECO:0000256" key="1">
    <source>
        <dbReference type="ARBA" id="ARBA00010879"/>
    </source>
</evidence>
<feature type="region of interest" description="Disordered" evidence="7">
    <location>
        <begin position="1077"/>
        <end position="1106"/>
    </location>
</feature>
<dbReference type="Gene3D" id="3.30.70.270">
    <property type="match status" value="1"/>
</dbReference>
<dbReference type="GO" id="GO:0004523">
    <property type="term" value="F:RNA-DNA hybrid ribonuclease activity"/>
    <property type="evidence" value="ECO:0007669"/>
    <property type="project" value="UniProtKB-EC"/>
</dbReference>
<keyword evidence="3" id="KW-0547">Nucleotide-binding</keyword>
<dbReference type="EC" id="3.1.26.4" evidence="2"/>
<dbReference type="PROSITE" id="PS50878">
    <property type="entry name" value="RT_POL"/>
    <property type="match status" value="1"/>
</dbReference>
<name>A0ABC9WGS1_GRUJA</name>
<dbReference type="PANTHER" id="PTHR21529">
    <property type="entry name" value="MAMMARY TURMOR VIRUS RECEPTOR HOMOLOG 1, 2 MTVR1, 2"/>
    <property type="match status" value="1"/>
</dbReference>
<dbReference type="GO" id="GO:0004386">
    <property type="term" value="F:helicase activity"/>
    <property type="evidence" value="ECO:0007669"/>
    <property type="project" value="UniProtKB-KW"/>
</dbReference>
<organism evidence="9 10">
    <name type="scientific">Grus japonensis</name>
    <name type="common">Japanese crane</name>
    <name type="synonym">Red-crowned crane</name>
    <dbReference type="NCBI Taxonomy" id="30415"/>
    <lineage>
        <taxon>Eukaryota</taxon>
        <taxon>Metazoa</taxon>
        <taxon>Chordata</taxon>
        <taxon>Craniata</taxon>
        <taxon>Vertebrata</taxon>
        <taxon>Euteleostomi</taxon>
        <taxon>Archelosauria</taxon>
        <taxon>Archosauria</taxon>
        <taxon>Dinosauria</taxon>
        <taxon>Saurischia</taxon>
        <taxon>Theropoda</taxon>
        <taxon>Coelurosauria</taxon>
        <taxon>Aves</taxon>
        <taxon>Neognathae</taxon>
        <taxon>Neoaves</taxon>
        <taxon>Gruiformes</taxon>
        <taxon>Gruidae</taxon>
        <taxon>Grus</taxon>
    </lineage>
</organism>
<comment type="similarity">
    <text evidence="1">Belongs to the beta type-B retroviral polymerase family. HERV class-II K(HML-2) pol subfamily.</text>
</comment>
<keyword evidence="5" id="KW-0347">Helicase</keyword>